<dbReference type="PANTHER" id="PTHR46082">
    <property type="entry name" value="ATP/GTP-BINDING PROTEIN-RELATED"/>
    <property type="match status" value="1"/>
</dbReference>
<protein>
    <recommendedName>
        <fullName evidence="1">Nucleoside phosphorylase domain-containing protein</fullName>
    </recommendedName>
</protein>
<dbReference type="Proteomes" id="UP000243797">
    <property type="component" value="Unassembled WGS sequence"/>
</dbReference>
<dbReference type="GO" id="GO:0009116">
    <property type="term" value="P:nucleoside metabolic process"/>
    <property type="evidence" value="ECO:0007669"/>
    <property type="project" value="InterPro"/>
</dbReference>
<dbReference type="Gene3D" id="3.40.50.1580">
    <property type="entry name" value="Nucleoside phosphorylase domain"/>
    <property type="match status" value="1"/>
</dbReference>
<dbReference type="InterPro" id="IPR000845">
    <property type="entry name" value="Nucleoside_phosphorylase_d"/>
</dbReference>
<dbReference type="InterPro" id="IPR035994">
    <property type="entry name" value="Nucleoside_phosphorylase_sf"/>
</dbReference>
<dbReference type="OrthoDB" id="194358at2759"/>
<evidence type="ECO:0000313" key="3">
    <source>
        <dbReference type="Proteomes" id="UP000243797"/>
    </source>
</evidence>
<sequence length="437" mass="48253">MSTSVPCKSNEVEIALFCALELEYDALHDLLERSWTNDDLQWTKNEGDTNAYSRGILGGHEVVIVHLPGIGVKDSTTAAVNLKRSFPKVRLAIVNGICGGVPMDQNGGRQIFLGDVLISTGLVQHDYGTLLDHGVTRADSLADALARPGLELRSFLSLLQTTSAHKALIRSVTSTLQSHVLIKPTPGTDQLYPAGYPHRHRLPGEFCEACEGGNDSCSRARELTCEDVGCEWWFANPRSARCTSSDGITSTPQVHFGRLGSGSAVIRSAVRRDEIAFRDGLIGFEMEGAGVWDVLPCLVVKSVCDYADSHKTKTWQKYCAAAAAAAVKALLERWTRTLQYQALTREPSSLEAQKMRFRKDTVRPRQNRSTNVHWMVDRPVNTLFTGRNGLLERIMHTFREELDKTQPETPCRVVIHGMGGQGKSELCLRAVNNLRPL</sequence>
<feature type="domain" description="Nucleoside phosphorylase" evidence="1">
    <location>
        <begin position="14"/>
        <end position="131"/>
    </location>
</feature>
<dbReference type="AlphaFoldDB" id="A0A2K1R307"/>
<dbReference type="EMBL" id="NKHZ01000010">
    <property type="protein sequence ID" value="PNS21671.1"/>
    <property type="molecule type" value="Genomic_DNA"/>
</dbReference>
<dbReference type="STRING" id="2082308.A0A2K1R307"/>
<organism evidence="2 3">
    <name type="scientific">Sphaceloma murrayae</name>
    <dbReference type="NCBI Taxonomy" id="2082308"/>
    <lineage>
        <taxon>Eukaryota</taxon>
        <taxon>Fungi</taxon>
        <taxon>Dikarya</taxon>
        <taxon>Ascomycota</taxon>
        <taxon>Pezizomycotina</taxon>
        <taxon>Dothideomycetes</taxon>
        <taxon>Dothideomycetidae</taxon>
        <taxon>Myriangiales</taxon>
        <taxon>Elsinoaceae</taxon>
        <taxon>Sphaceloma</taxon>
    </lineage>
</organism>
<gene>
    <name evidence="2" type="ORF">CAC42_1525</name>
</gene>
<name>A0A2K1R307_9PEZI</name>
<dbReference type="GO" id="GO:0003824">
    <property type="term" value="F:catalytic activity"/>
    <property type="evidence" value="ECO:0007669"/>
    <property type="project" value="InterPro"/>
</dbReference>
<keyword evidence="3" id="KW-1185">Reference proteome</keyword>
<proteinExistence type="predicted"/>
<evidence type="ECO:0000313" key="2">
    <source>
        <dbReference type="EMBL" id="PNS21671.1"/>
    </source>
</evidence>
<comment type="caution">
    <text evidence="2">The sequence shown here is derived from an EMBL/GenBank/DDBJ whole genome shotgun (WGS) entry which is preliminary data.</text>
</comment>
<dbReference type="SUPFAM" id="SSF53167">
    <property type="entry name" value="Purine and uridine phosphorylases"/>
    <property type="match status" value="1"/>
</dbReference>
<dbReference type="InParanoid" id="A0A2K1R307"/>
<dbReference type="Pfam" id="PF01048">
    <property type="entry name" value="PNP_UDP_1"/>
    <property type="match status" value="1"/>
</dbReference>
<dbReference type="InterPro" id="IPR027417">
    <property type="entry name" value="P-loop_NTPase"/>
</dbReference>
<accession>A0A2K1R307</accession>
<dbReference type="InterPro" id="IPR053137">
    <property type="entry name" value="NLR-like"/>
</dbReference>
<dbReference type="PANTHER" id="PTHR46082:SF6">
    <property type="entry name" value="AAA+ ATPASE DOMAIN-CONTAINING PROTEIN-RELATED"/>
    <property type="match status" value="1"/>
</dbReference>
<reference evidence="2 3" key="1">
    <citation type="submission" date="2017-06" db="EMBL/GenBank/DDBJ databases">
        <title>Draft genome sequence of a variant of Elsinoe murrayae.</title>
        <authorList>
            <person name="Cheng Q."/>
        </authorList>
    </citation>
    <scope>NUCLEOTIDE SEQUENCE [LARGE SCALE GENOMIC DNA]</scope>
    <source>
        <strain evidence="2 3">CQ-2017a</strain>
    </source>
</reference>
<evidence type="ECO:0000259" key="1">
    <source>
        <dbReference type="Pfam" id="PF01048"/>
    </source>
</evidence>
<dbReference type="Gene3D" id="3.40.50.300">
    <property type="entry name" value="P-loop containing nucleotide triphosphate hydrolases"/>
    <property type="match status" value="1"/>
</dbReference>